<dbReference type="InterPro" id="IPR001304">
    <property type="entry name" value="C-type_lectin-like"/>
</dbReference>
<evidence type="ECO:0000313" key="2">
    <source>
        <dbReference type="EMBL" id="KAJ8306850.1"/>
    </source>
</evidence>
<proteinExistence type="predicted"/>
<protein>
    <recommendedName>
        <fullName evidence="1">C-type lectin domain-containing protein</fullName>
    </recommendedName>
</protein>
<sequence>MSKAYVIALKQQEYKLSPNDILNAVVSGRKNHQVFEFTNWYPGEPTDSNHLEDCIAMYPENYNFTWNDYLCTNKYNFLCES</sequence>
<dbReference type="InterPro" id="IPR016187">
    <property type="entry name" value="CTDL_fold"/>
</dbReference>
<dbReference type="Proteomes" id="UP001217089">
    <property type="component" value="Unassembled WGS sequence"/>
</dbReference>
<dbReference type="Pfam" id="PF00059">
    <property type="entry name" value="Lectin_C"/>
    <property type="match status" value="1"/>
</dbReference>
<comment type="caution">
    <text evidence="2">The sequence shown here is derived from an EMBL/GenBank/DDBJ whole genome shotgun (WGS) entry which is preliminary data.</text>
</comment>
<accession>A0ABQ9ETB6</accession>
<dbReference type="SUPFAM" id="SSF56436">
    <property type="entry name" value="C-type lectin-like"/>
    <property type="match status" value="1"/>
</dbReference>
<keyword evidence="3" id="KW-1185">Reference proteome</keyword>
<dbReference type="PROSITE" id="PS50041">
    <property type="entry name" value="C_TYPE_LECTIN_2"/>
    <property type="match status" value="1"/>
</dbReference>
<reference evidence="2 3" key="1">
    <citation type="submission" date="2022-12" db="EMBL/GenBank/DDBJ databases">
        <title>Chromosome-level genome of Tegillarca granosa.</title>
        <authorList>
            <person name="Kim J."/>
        </authorList>
    </citation>
    <scope>NUCLEOTIDE SEQUENCE [LARGE SCALE GENOMIC DNA]</scope>
    <source>
        <strain evidence="2">Teg-2019</strain>
        <tissue evidence="2">Adductor muscle</tissue>
    </source>
</reference>
<evidence type="ECO:0000313" key="3">
    <source>
        <dbReference type="Proteomes" id="UP001217089"/>
    </source>
</evidence>
<name>A0ABQ9ETB6_TEGGR</name>
<evidence type="ECO:0000259" key="1">
    <source>
        <dbReference type="PROSITE" id="PS50041"/>
    </source>
</evidence>
<gene>
    <name evidence="2" type="ORF">KUTeg_014934</name>
</gene>
<feature type="non-terminal residue" evidence="2">
    <location>
        <position position="81"/>
    </location>
</feature>
<organism evidence="2 3">
    <name type="scientific">Tegillarca granosa</name>
    <name type="common">Malaysian cockle</name>
    <name type="synonym">Anadara granosa</name>
    <dbReference type="NCBI Taxonomy" id="220873"/>
    <lineage>
        <taxon>Eukaryota</taxon>
        <taxon>Metazoa</taxon>
        <taxon>Spiralia</taxon>
        <taxon>Lophotrochozoa</taxon>
        <taxon>Mollusca</taxon>
        <taxon>Bivalvia</taxon>
        <taxon>Autobranchia</taxon>
        <taxon>Pteriomorphia</taxon>
        <taxon>Arcoida</taxon>
        <taxon>Arcoidea</taxon>
        <taxon>Arcidae</taxon>
        <taxon>Tegillarca</taxon>
    </lineage>
</organism>
<dbReference type="InterPro" id="IPR016186">
    <property type="entry name" value="C-type_lectin-like/link_sf"/>
</dbReference>
<dbReference type="Gene3D" id="3.10.100.10">
    <property type="entry name" value="Mannose-Binding Protein A, subunit A"/>
    <property type="match status" value="1"/>
</dbReference>
<dbReference type="EMBL" id="JARBDR010000793">
    <property type="protein sequence ID" value="KAJ8306850.1"/>
    <property type="molecule type" value="Genomic_DNA"/>
</dbReference>
<feature type="domain" description="C-type lectin" evidence="1">
    <location>
        <begin position="26"/>
        <end position="80"/>
    </location>
</feature>